<feature type="transmembrane region" description="Helical" evidence="6">
    <location>
        <begin position="231"/>
        <end position="250"/>
    </location>
</feature>
<dbReference type="PANTHER" id="PTHR33406:SF13">
    <property type="entry name" value="MEMBRANE PROTEIN YDFJ"/>
    <property type="match status" value="1"/>
</dbReference>
<proteinExistence type="predicted"/>
<dbReference type="SUPFAM" id="SSF82866">
    <property type="entry name" value="Multidrug efflux transporter AcrB transmembrane domain"/>
    <property type="match status" value="2"/>
</dbReference>
<comment type="caution">
    <text evidence="8">The sequence shown here is derived from an EMBL/GenBank/DDBJ whole genome shotgun (WGS) entry which is preliminary data.</text>
</comment>
<evidence type="ECO:0000256" key="6">
    <source>
        <dbReference type="SAM" id="Phobius"/>
    </source>
</evidence>
<keyword evidence="9" id="KW-1185">Reference proteome</keyword>
<evidence type="ECO:0000256" key="4">
    <source>
        <dbReference type="ARBA" id="ARBA00022989"/>
    </source>
</evidence>
<feature type="transmembrane region" description="Helical" evidence="6">
    <location>
        <begin position="283"/>
        <end position="305"/>
    </location>
</feature>
<dbReference type="EMBL" id="JAMJPJ010000030">
    <property type="protein sequence ID" value="MCL7931155.1"/>
    <property type="molecule type" value="Genomic_DNA"/>
</dbReference>
<evidence type="ECO:0000313" key="9">
    <source>
        <dbReference type="Proteomes" id="UP001165308"/>
    </source>
</evidence>
<feature type="transmembrane region" description="Helical" evidence="6">
    <location>
        <begin position="655"/>
        <end position="681"/>
    </location>
</feature>
<feature type="domain" description="SSD" evidence="7">
    <location>
        <begin position="675"/>
        <end position="766"/>
    </location>
</feature>
<keyword evidence="3 6" id="KW-0812">Transmembrane</keyword>
<keyword evidence="4 6" id="KW-1133">Transmembrane helix</keyword>
<evidence type="ECO:0000259" key="7">
    <source>
        <dbReference type="PROSITE" id="PS50156"/>
    </source>
</evidence>
<feature type="transmembrane region" description="Helical" evidence="6">
    <location>
        <begin position="615"/>
        <end position="635"/>
    </location>
</feature>
<sequence length="786" mass="85499">MKPFHIFNAGAIADFISRHPWWMLGLGLGLTGFLAVGMAQLRLEADYEIFFSPGAEETQEFRQFQQHFGREDTLFFAMSAPAGESIVREKSLKAISEFTQQARAIPHVRRVSSIANYPVVEAQNDTIDIAPAYYMEDGEVVSDRPMAAIESRLLAESTVKHKLLSDDGNTVGILATLVLDEESRSATAREAWSATQTLLAEMRSNYPDYRFRVTGSTALDAAFAQANEHDLSVLFPAALTVMVLLAAVLFRSLMFYIAMSLVVCSATVSCLGFAGWAEIPLSSVSITSPVIVVILAIAEVMHLFVASRKQEGDTRQSRNRAAVQKVLVPAALTTVTTMAGLLMLNLSATPPFKHLGNIAAVGVFTAFLYTFLLGAPILRFVRPQGDKATLMDGLMSAIARFVTGPKGQVTGGVVAVAMVGLSAGVLLNKIDDNYVEYFDKSFEFRGDSDFIDRKLSGIHRLEYSLEAENSNIFSKDYLNAVNAFADWAHQQPGVRSVDTIEESIAQVNQAFNNDDTAFRHAPASNDKIQQYSMLYEMSVPQDFDYRNRVSSQRDTSRVTLYLSNLSISEIDALDDKASGWLSSNAYFGDEPRDAFGATGTSILFSHIGLSNIRDMLWGTGLLFFMASVLMGVIFRKPAIAASATAANILPALATLGLWGLLVGRLGMGSAAVVAVTLGIMIDDTIHLGHRYLVGRRQGMDAVDAVREALMQVGPALVMTTLILVVGFLMISLSAFEINASMGMVVASTVAIALIFDLTVLPAALIRFDTKKQPAIEEIPHETSATY</sequence>
<dbReference type="RefSeq" id="WP_250083368.1">
    <property type="nucleotide sequence ID" value="NZ_JAMJPJ010000030.1"/>
</dbReference>
<dbReference type="PANTHER" id="PTHR33406">
    <property type="entry name" value="MEMBRANE PROTEIN MJ1562-RELATED"/>
    <property type="match status" value="1"/>
</dbReference>
<evidence type="ECO:0000256" key="3">
    <source>
        <dbReference type="ARBA" id="ARBA00022692"/>
    </source>
</evidence>
<evidence type="ECO:0000256" key="1">
    <source>
        <dbReference type="ARBA" id="ARBA00004651"/>
    </source>
</evidence>
<dbReference type="Pfam" id="PF03176">
    <property type="entry name" value="MMPL"/>
    <property type="match status" value="2"/>
</dbReference>
<keyword evidence="2" id="KW-1003">Cell membrane</keyword>
<evidence type="ECO:0000256" key="2">
    <source>
        <dbReference type="ARBA" id="ARBA00022475"/>
    </source>
</evidence>
<gene>
    <name evidence="8" type="ORF">M8006_14395</name>
</gene>
<evidence type="ECO:0000256" key="5">
    <source>
        <dbReference type="ARBA" id="ARBA00023136"/>
    </source>
</evidence>
<comment type="subcellular location">
    <subcellularLocation>
        <location evidence="1">Cell membrane</location>
        <topology evidence="1">Multi-pass membrane protein</topology>
    </subcellularLocation>
</comment>
<keyword evidence="5 6" id="KW-0472">Membrane</keyword>
<feature type="transmembrane region" description="Helical" evidence="6">
    <location>
        <begin position="326"/>
        <end position="346"/>
    </location>
</feature>
<dbReference type="PROSITE" id="PS50156">
    <property type="entry name" value="SSD"/>
    <property type="match status" value="1"/>
</dbReference>
<dbReference type="Proteomes" id="UP001165308">
    <property type="component" value="Unassembled WGS sequence"/>
</dbReference>
<protein>
    <submittedName>
        <fullName evidence="8">MMPL family transporter</fullName>
    </submittedName>
</protein>
<dbReference type="Gene3D" id="1.20.1640.10">
    <property type="entry name" value="Multidrug efflux transporter AcrB transmembrane domain"/>
    <property type="match status" value="2"/>
</dbReference>
<dbReference type="InterPro" id="IPR050545">
    <property type="entry name" value="Mycobact_MmpL"/>
</dbReference>
<feature type="transmembrane region" description="Helical" evidence="6">
    <location>
        <begin position="715"/>
        <end position="735"/>
    </location>
</feature>
<dbReference type="InterPro" id="IPR000731">
    <property type="entry name" value="SSD"/>
</dbReference>
<accession>A0ABT0STJ8</accession>
<evidence type="ECO:0000313" key="8">
    <source>
        <dbReference type="EMBL" id="MCL7931155.1"/>
    </source>
</evidence>
<feature type="transmembrane region" description="Helical" evidence="6">
    <location>
        <begin position="21"/>
        <end position="41"/>
    </location>
</feature>
<name>A0ABT0STJ8_9GAMM</name>
<organism evidence="8 9">
    <name type="scientific">Halomonas llamarensis</name>
    <dbReference type="NCBI Taxonomy" id="2945104"/>
    <lineage>
        <taxon>Bacteria</taxon>
        <taxon>Pseudomonadati</taxon>
        <taxon>Pseudomonadota</taxon>
        <taxon>Gammaproteobacteria</taxon>
        <taxon>Oceanospirillales</taxon>
        <taxon>Halomonadaceae</taxon>
        <taxon>Halomonas</taxon>
    </lineage>
</organism>
<dbReference type="InterPro" id="IPR004869">
    <property type="entry name" value="MMPL_dom"/>
</dbReference>
<feature type="transmembrane region" description="Helical" evidence="6">
    <location>
        <begin position="741"/>
        <end position="765"/>
    </location>
</feature>
<feature type="transmembrane region" description="Helical" evidence="6">
    <location>
        <begin position="358"/>
        <end position="381"/>
    </location>
</feature>
<feature type="transmembrane region" description="Helical" evidence="6">
    <location>
        <begin position="257"/>
        <end position="277"/>
    </location>
</feature>
<reference evidence="8" key="1">
    <citation type="submission" date="2022-05" db="EMBL/GenBank/DDBJ databases">
        <title>Halomonas geminus sp. nov. and Halomonas llamarensis sp. nov. isolated from high-altitude salars of the Atacama Desert.</title>
        <authorList>
            <person name="Hintersatz C."/>
            <person name="Rojas L.A."/>
            <person name="Wei T.-S."/>
            <person name="Kutschke S."/>
            <person name="Lehmann F."/>
            <person name="Jain R."/>
            <person name="Pollmann K."/>
        </authorList>
    </citation>
    <scope>NUCLEOTIDE SEQUENCE</scope>
    <source>
        <strain evidence="8">ATCHA</strain>
    </source>
</reference>